<reference evidence="2" key="1">
    <citation type="journal article" date="2021" name="Proc. Natl. Acad. Sci. U.S.A.">
        <title>A Catalog of Tens of Thousands of Viruses from Human Metagenomes Reveals Hidden Associations with Chronic Diseases.</title>
        <authorList>
            <person name="Tisza M.J."/>
            <person name="Buck C.B."/>
        </authorList>
    </citation>
    <scope>NUCLEOTIDE SEQUENCE</scope>
    <source>
        <strain evidence="2">CtPoO4</strain>
    </source>
</reference>
<organism evidence="2">
    <name type="scientific">Myoviridae sp. ctPoO4</name>
    <dbReference type="NCBI Taxonomy" id="2827685"/>
    <lineage>
        <taxon>Viruses</taxon>
        <taxon>Duplodnaviria</taxon>
        <taxon>Heunggongvirae</taxon>
        <taxon>Uroviricota</taxon>
        <taxon>Caudoviricetes</taxon>
    </lineage>
</organism>
<feature type="transmembrane region" description="Helical" evidence="1">
    <location>
        <begin position="7"/>
        <end position="27"/>
    </location>
</feature>
<dbReference type="EMBL" id="BK032629">
    <property type="protein sequence ID" value="DAF52138.1"/>
    <property type="molecule type" value="Genomic_DNA"/>
</dbReference>
<keyword evidence="1" id="KW-0472">Membrane</keyword>
<protein>
    <submittedName>
        <fullName evidence="2">Uncharacterized protein</fullName>
    </submittedName>
</protein>
<keyword evidence="1" id="KW-1133">Transmembrane helix</keyword>
<name>A0A8S5SNJ3_9CAUD</name>
<evidence type="ECO:0000256" key="1">
    <source>
        <dbReference type="SAM" id="Phobius"/>
    </source>
</evidence>
<keyword evidence="1" id="KW-0812">Transmembrane</keyword>
<evidence type="ECO:0000313" key="2">
    <source>
        <dbReference type="EMBL" id="DAF52138.1"/>
    </source>
</evidence>
<accession>A0A8S5SNJ3</accession>
<proteinExistence type="predicted"/>
<sequence length="43" mass="5064">MYLLKNILIFVVAIGWSSYQLTSLFPIPSDFATISFRRYIIKH</sequence>